<dbReference type="OrthoDB" id="5787264at2759"/>
<name>A0A4U5N7Q8_STECR</name>
<accession>A0A4U5N7Q8</accession>
<feature type="domain" description="VWFA" evidence="3">
    <location>
        <begin position="106"/>
        <end position="283"/>
    </location>
</feature>
<dbReference type="Proteomes" id="UP000298663">
    <property type="component" value="Unassembled WGS sequence"/>
</dbReference>
<dbReference type="InterPro" id="IPR016186">
    <property type="entry name" value="C-type_lectin-like/link_sf"/>
</dbReference>
<evidence type="ECO:0000256" key="1">
    <source>
        <dbReference type="SAM" id="MobiDB-lite"/>
    </source>
</evidence>
<dbReference type="InterPro" id="IPR016187">
    <property type="entry name" value="CTDL_fold"/>
</dbReference>
<feature type="chain" id="PRO_5020806257" description="VWFA domain-containing protein" evidence="2">
    <location>
        <begin position="16"/>
        <end position="397"/>
    </location>
</feature>
<dbReference type="SMART" id="SM00327">
    <property type="entry name" value="VWA"/>
    <property type="match status" value="1"/>
</dbReference>
<dbReference type="SUPFAM" id="SSF53300">
    <property type="entry name" value="vWA-like"/>
    <property type="match status" value="1"/>
</dbReference>
<dbReference type="Pfam" id="PF00059">
    <property type="entry name" value="Lectin_C"/>
    <property type="match status" value="1"/>
</dbReference>
<dbReference type="PROSITE" id="PS50234">
    <property type="entry name" value="VWFA"/>
    <property type="match status" value="1"/>
</dbReference>
<keyword evidence="5" id="KW-1185">Reference proteome</keyword>
<proteinExistence type="predicted"/>
<evidence type="ECO:0000259" key="3">
    <source>
        <dbReference type="PROSITE" id="PS50234"/>
    </source>
</evidence>
<dbReference type="PANTHER" id="PTHR31024:SF13">
    <property type="entry name" value="C-TYPE LECTIN DOMAIN-CONTAINING PROTEIN 160"/>
    <property type="match status" value="1"/>
</dbReference>
<feature type="signal peptide" evidence="2">
    <location>
        <begin position="1"/>
        <end position="15"/>
    </location>
</feature>
<dbReference type="GO" id="GO:0045087">
    <property type="term" value="P:innate immune response"/>
    <property type="evidence" value="ECO:0007669"/>
    <property type="project" value="TreeGrafter"/>
</dbReference>
<dbReference type="InterPro" id="IPR036465">
    <property type="entry name" value="vWFA_dom_sf"/>
</dbReference>
<feature type="region of interest" description="Disordered" evidence="1">
    <location>
        <begin position="33"/>
        <end position="54"/>
    </location>
</feature>
<dbReference type="CDD" id="cd00037">
    <property type="entry name" value="CLECT"/>
    <property type="match status" value="1"/>
</dbReference>
<keyword evidence="2" id="KW-0732">Signal</keyword>
<dbReference type="PANTHER" id="PTHR31024">
    <property type="entry name" value="C-TYPE LECTIN"/>
    <property type="match status" value="1"/>
</dbReference>
<sequence length="397" mass="44342">MFVTLLLLLSIPVDGLDLAESAFFNRYERSAHLDTSPSPVKETSATKRDWATSGVPHDFSTPAPLSRSTSYQCEHCQSTTLAATSLLGEERCWNGEICPIENLWIQIVILIDQSKAMGTVELKEVVASLKTTFKKVNIGQKPQNTQVALLTYKRNVTVVGKLDKYNSRNDFFDDLNTLKNTSDNQVNLLEALKEAQRILQLYGRKNTRSAVLVIASEYDVGNHDAHKLAYELKESSISIIAVAQASVSGGNVHAIMLKDIASPGMFFDSLQHLDILRNALCYVNCFCPTNTETYKSPFNVSASLAYGECLRYSKSSVDRENAELFCRENGGHLVHVKSISKHEKLASYVAERDAEFQIGWKREGVSQAWKWDGNLDRIKNCRLSFGKETERATARSV</sequence>
<feature type="compositionally biased region" description="Polar residues" evidence="1">
    <location>
        <begin position="33"/>
        <end position="43"/>
    </location>
</feature>
<evidence type="ECO:0000256" key="2">
    <source>
        <dbReference type="SAM" id="SignalP"/>
    </source>
</evidence>
<reference evidence="4 5" key="1">
    <citation type="journal article" date="2015" name="Genome Biol.">
        <title>Comparative genomics of Steinernema reveals deeply conserved gene regulatory networks.</title>
        <authorList>
            <person name="Dillman A.R."/>
            <person name="Macchietto M."/>
            <person name="Porter C.F."/>
            <person name="Rogers A."/>
            <person name="Williams B."/>
            <person name="Antoshechkin I."/>
            <person name="Lee M.M."/>
            <person name="Goodwin Z."/>
            <person name="Lu X."/>
            <person name="Lewis E.E."/>
            <person name="Goodrich-Blair H."/>
            <person name="Stock S.P."/>
            <person name="Adams B.J."/>
            <person name="Sternberg P.W."/>
            <person name="Mortazavi A."/>
        </authorList>
    </citation>
    <scope>NUCLEOTIDE SEQUENCE [LARGE SCALE GENOMIC DNA]</scope>
    <source>
        <strain evidence="4 5">ALL</strain>
    </source>
</reference>
<dbReference type="SUPFAM" id="SSF56436">
    <property type="entry name" value="C-type lectin-like"/>
    <property type="match status" value="1"/>
</dbReference>
<evidence type="ECO:0000313" key="5">
    <source>
        <dbReference type="Proteomes" id="UP000298663"/>
    </source>
</evidence>
<protein>
    <recommendedName>
        <fullName evidence="3">VWFA domain-containing protein</fullName>
    </recommendedName>
</protein>
<comment type="caution">
    <text evidence="4">The sequence shown here is derived from an EMBL/GenBank/DDBJ whole genome shotgun (WGS) entry which is preliminary data.</text>
</comment>
<dbReference type="EMBL" id="AZBU02000005">
    <property type="protein sequence ID" value="TKR78243.1"/>
    <property type="molecule type" value="Genomic_DNA"/>
</dbReference>
<dbReference type="Gene3D" id="3.40.50.410">
    <property type="entry name" value="von Willebrand factor, type A domain"/>
    <property type="match status" value="1"/>
</dbReference>
<organism evidence="4 5">
    <name type="scientific">Steinernema carpocapsae</name>
    <name type="common">Entomopathogenic nematode</name>
    <dbReference type="NCBI Taxonomy" id="34508"/>
    <lineage>
        <taxon>Eukaryota</taxon>
        <taxon>Metazoa</taxon>
        <taxon>Ecdysozoa</taxon>
        <taxon>Nematoda</taxon>
        <taxon>Chromadorea</taxon>
        <taxon>Rhabditida</taxon>
        <taxon>Tylenchina</taxon>
        <taxon>Panagrolaimomorpha</taxon>
        <taxon>Strongyloidoidea</taxon>
        <taxon>Steinernematidae</taxon>
        <taxon>Steinernema</taxon>
    </lineage>
</organism>
<reference evidence="4 5" key="2">
    <citation type="journal article" date="2019" name="G3 (Bethesda)">
        <title>Hybrid Assembly of the Genome of the Entomopathogenic Nematode Steinernema carpocapsae Identifies the X-Chromosome.</title>
        <authorList>
            <person name="Serra L."/>
            <person name="Macchietto M."/>
            <person name="Macias-Munoz A."/>
            <person name="McGill C.J."/>
            <person name="Rodriguez I.M."/>
            <person name="Rodriguez B."/>
            <person name="Murad R."/>
            <person name="Mortazavi A."/>
        </authorList>
    </citation>
    <scope>NUCLEOTIDE SEQUENCE [LARGE SCALE GENOMIC DNA]</scope>
    <source>
        <strain evidence="4 5">ALL</strain>
    </source>
</reference>
<gene>
    <name evidence="4" type="ORF">L596_019082</name>
</gene>
<dbReference type="Gene3D" id="3.10.100.10">
    <property type="entry name" value="Mannose-Binding Protein A, subunit A"/>
    <property type="match status" value="1"/>
</dbReference>
<dbReference type="InterPro" id="IPR001304">
    <property type="entry name" value="C-type_lectin-like"/>
</dbReference>
<dbReference type="InterPro" id="IPR002035">
    <property type="entry name" value="VWF_A"/>
</dbReference>
<dbReference type="Pfam" id="PF00092">
    <property type="entry name" value="VWA"/>
    <property type="match status" value="1"/>
</dbReference>
<evidence type="ECO:0000313" key="4">
    <source>
        <dbReference type="EMBL" id="TKR78243.1"/>
    </source>
</evidence>
<dbReference type="AlphaFoldDB" id="A0A4U5N7Q8"/>